<feature type="region of interest" description="Disordered" evidence="2">
    <location>
        <begin position="462"/>
        <end position="567"/>
    </location>
</feature>
<feature type="compositionally biased region" description="Low complexity" evidence="2">
    <location>
        <begin position="25"/>
        <end position="37"/>
    </location>
</feature>
<keyword evidence="1" id="KW-0863">Zinc-finger</keyword>
<evidence type="ECO:0000256" key="2">
    <source>
        <dbReference type="SAM" id="MobiDB-lite"/>
    </source>
</evidence>
<proteinExistence type="predicted"/>
<evidence type="ECO:0000313" key="4">
    <source>
        <dbReference type="EMBL" id="KAK0657487.1"/>
    </source>
</evidence>
<feature type="domain" description="SWIM-type" evidence="3">
    <location>
        <begin position="124"/>
        <end position="163"/>
    </location>
</feature>
<feature type="compositionally biased region" description="Polar residues" evidence="2">
    <location>
        <begin position="1"/>
        <end position="17"/>
    </location>
</feature>
<dbReference type="GO" id="GO:0008270">
    <property type="term" value="F:zinc ion binding"/>
    <property type="evidence" value="ECO:0007669"/>
    <property type="project" value="UniProtKB-KW"/>
</dbReference>
<keyword evidence="5" id="KW-1185">Reference proteome</keyword>
<dbReference type="PROSITE" id="PS50966">
    <property type="entry name" value="ZF_SWIM"/>
    <property type="match status" value="1"/>
</dbReference>
<dbReference type="InterPro" id="IPR007527">
    <property type="entry name" value="Znf_SWIM"/>
</dbReference>
<gene>
    <name evidence="4" type="ORF">B0T16DRAFT_386016</name>
</gene>
<name>A0AA40D0Q2_9PEZI</name>
<sequence length="567" mass="61898">MSKSPSAYLSRLSLQATPSPPLQPSSPMQSMSKSLSPHHSALSSDEDDSEWEDDVEDTVLSESTGLRYNIGHLSPRTQKVVRGLFNNQESPQIYLDSCGIREEGSEGGNVFYAFQMHEVVPCSVRIGSRSSTQWSIPRCTCPDARYRRRRPCKHLVWLFDRISKQTLVDDDPDSPLTMDELGYPEELGDPFNQISDLRLDVLADGLRCDIIAPNTDTAPPNGSRVREAREIVATLAGIQPREVDTFRPDLEASYRSNTLIRRGDLEATLFSLLLASHSLAASVRAQLAPPDPAVDPFRALHQRALRVISELNAYTVSIHDPSLAASWNAEGKGAEGPRDVDWAVSQILNVVARIKRSVSRGSRPLSSSERASAARALVGILKSVASHKIDLRTKKGRVEDRSLYLRLVGTQDNGFVYSALDTLVDQSQFVEELEAVMEMIGRFGAPESYAYNMRGLITRMRSHTGSESRRSSVTFATEPSVPRSATPPLEGVLSAPDPETGLRRPLSSGDGQFLVPETPASASRARGRGSRGGRGGSSSQPESSSTAGSKRSVSGTSERGRGSKRPR</sequence>
<reference evidence="4" key="1">
    <citation type="submission" date="2023-06" db="EMBL/GenBank/DDBJ databases">
        <title>Genome-scale phylogeny and comparative genomics of the fungal order Sordariales.</title>
        <authorList>
            <consortium name="Lawrence Berkeley National Laboratory"/>
            <person name="Hensen N."/>
            <person name="Bonometti L."/>
            <person name="Westerberg I."/>
            <person name="Brannstrom I.O."/>
            <person name="Guillou S."/>
            <person name="Cros-Aarteil S."/>
            <person name="Calhoun S."/>
            <person name="Haridas S."/>
            <person name="Kuo A."/>
            <person name="Mondo S."/>
            <person name="Pangilinan J."/>
            <person name="Riley R."/>
            <person name="Labutti K."/>
            <person name="Andreopoulos B."/>
            <person name="Lipzen A."/>
            <person name="Chen C."/>
            <person name="Yanf M."/>
            <person name="Daum C."/>
            <person name="Ng V."/>
            <person name="Clum A."/>
            <person name="Steindorff A."/>
            <person name="Ohm R."/>
            <person name="Martin F."/>
            <person name="Silar P."/>
            <person name="Natvig D."/>
            <person name="Lalanne C."/>
            <person name="Gautier V."/>
            <person name="Ament-Velasquez S.L."/>
            <person name="Kruys A."/>
            <person name="Hutchinson M.I."/>
            <person name="Powell A.J."/>
            <person name="Barry K."/>
            <person name="Miller A.N."/>
            <person name="Grigoriev I.V."/>
            <person name="Debuchy R."/>
            <person name="Gladieux P."/>
            <person name="Thoren M.H."/>
            <person name="Johannesson H."/>
        </authorList>
    </citation>
    <scope>NUCLEOTIDE SEQUENCE</scope>
    <source>
        <strain evidence="4">SMH2532-1</strain>
    </source>
</reference>
<evidence type="ECO:0000259" key="3">
    <source>
        <dbReference type="PROSITE" id="PS50966"/>
    </source>
</evidence>
<feature type="compositionally biased region" description="Low complexity" evidence="2">
    <location>
        <begin position="537"/>
        <end position="549"/>
    </location>
</feature>
<feature type="region of interest" description="Disordered" evidence="2">
    <location>
        <begin position="1"/>
        <end position="56"/>
    </location>
</feature>
<keyword evidence="1" id="KW-0862">Zinc</keyword>
<dbReference type="Proteomes" id="UP001174936">
    <property type="component" value="Unassembled WGS sequence"/>
</dbReference>
<keyword evidence="1" id="KW-0479">Metal-binding</keyword>
<evidence type="ECO:0000256" key="1">
    <source>
        <dbReference type="PROSITE-ProRule" id="PRU00325"/>
    </source>
</evidence>
<feature type="compositionally biased region" description="Acidic residues" evidence="2">
    <location>
        <begin position="44"/>
        <end position="56"/>
    </location>
</feature>
<evidence type="ECO:0000313" key="5">
    <source>
        <dbReference type="Proteomes" id="UP001174936"/>
    </source>
</evidence>
<organism evidence="4 5">
    <name type="scientific">Cercophora newfieldiana</name>
    <dbReference type="NCBI Taxonomy" id="92897"/>
    <lineage>
        <taxon>Eukaryota</taxon>
        <taxon>Fungi</taxon>
        <taxon>Dikarya</taxon>
        <taxon>Ascomycota</taxon>
        <taxon>Pezizomycotina</taxon>
        <taxon>Sordariomycetes</taxon>
        <taxon>Sordariomycetidae</taxon>
        <taxon>Sordariales</taxon>
        <taxon>Lasiosphaeriaceae</taxon>
        <taxon>Cercophora</taxon>
    </lineage>
</organism>
<dbReference type="EMBL" id="JAULSV010000001">
    <property type="protein sequence ID" value="KAK0657487.1"/>
    <property type="molecule type" value="Genomic_DNA"/>
</dbReference>
<accession>A0AA40D0Q2</accession>
<protein>
    <recommendedName>
        <fullName evidence="3">SWIM-type domain-containing protein</fullName>
    </recommendedName>
</protein>
<comment type="caution">
    <text evidence="4">The sequence shown here is derived from an EMBL/GenBank/DDBJ whole genome shotgun (WGS) entry which is preliminary data.</text>
</comment>
<dbReference type="AlphaFoldDB" id="A0AA40D0Q2"/>